<sequence>MSPEIQSSDVLKAIETAIPALAIEEAIANTKTEEERRRSLLAQLVVSLVIAMSFWSPQ</sequence>
<organism evidence="2 3">
    <name type="scientific">Floridaenema evergladense BLCC-F167</name>
    <dbReference type="NCBI Taxonomy" id="3153639"/>
    <lineage>
        <taxon>Bacteria</taxon>
        <taxon>Bacillati</taxon>
        <taxon>Cyanobacteriota</taxon>
        <taxon>Cyanophyceae</taxon>
        <taxon>Oscillatoriophycideae</taxon>
        <taxon>Aerosakkonematales</taxon>
        <taxon>Aerosakkonemataceae</taxon>
        <taxon>Floridanema</taxon>
        <taxon>Floridanema evergladense</taxon>
    </lineage>
</organism>
<dbReference type="Proteomes" id="UP001576780">
    <property type="component" value="Unassembled WGS sequence"/>
</dbReference>
<dbReference type="EMBL" id="JBHFNT010000123">
    <property type="protein sequence ID" value="MFB2835808.1"/>
    <property type="molecule type" value="Genomic_DNA"/>
</dbReference>
<protein>
    <submittedName>
        <fullName evidence="2">Transposase domain-containing protein</fullName>
    </submittedName>
</protein>
<proteinExistence type="predicted"/>
<comment type="caution">
    <text evidence="2">The sequence shown here is derived from an EMBL/GenBank/DDBJ whole genome shotgun (WGS) entry which is preliminary data.</text>
</comment>
<feature type="domain" description="Transposase IS4 N-terminal" evidence="1">
    <location>
        <begin position="12"/>
        <end position="55"/>
    </location>
</feature>
<dbReference type="Pfam" id="PF13006">
    <property type="entry name" value="Nterm_IS4"/>
    <property type="match status" value="1"/>
</dbReference>
<dbReference type="InterPro" id="IPR024473">
    <property type="entry name" value="Transposases_IS4_N"/>
</dbReference>
<evidence type="ECO:0000313" key="3">
    <source>
        <dbReference type="Proteomes" id="UP001576780"/>
    </source>
</evidence>
<accession>A0ABV4WL40</accession>
<evidence type="ECO:0000259" key="1">
    <source>
        <dbReference type="Pfam" id="PF13006"/>
    </source>
</evidence>
<gene>
    <name evidence="2" type="ORF">ACE1CA_14865</name>
</gene>
<evidence type="ECO:0000313" key="2">
    <source>
        <dbReference type="EMBL" id="MFB2835808.1"/>
    </source>
</evidence>
<name>A0ABV4WL40_9CYAN</name>
<keyword evidence="3" id="KW-1185">Reference proteome</keyword>
<dbReference type="RefSeq" id="WP_413278212.1">
    <property type="nucleotide sequence ID" value="NZ_JBHFNT010000123.1"/>
</dbReference>
<reference evidence="2 3" key="1">
    <citation type="submission" date="2024-09" db="EMBL/GenBank/DDBJ databases">
        <title>Floridaenema gen nov. (Aerosakkonemataceae, Aerosakkonematales ord. nov., Cyanobacteria) from benthic tropical and subtropical fresh waters, with the description of four new species.</title>
        <authorList>
            <person name="Moretto J.A."/>
            <person name="Berthold D.E."/>
            <person name="Lefler F.W."/>
            <person name="Huang I.-S."/>
            <person name="Laughinghouse H. IV."/>
        </authorList>
    </citation>
    <scope>NUCLEOTIDE SEQUENCE [LARGE SCALE GENOMIC DNA]</scope>
    <source>
        <strain evidence="2 3">BLCC-F167</strain>
    </source>
</reference>